<comment type="caution">
    <text evidence="1">The sequence shown here is derived from an EMBL/GenBank/DDBJ whole genome shotgun (WGS) entry which is preliminary data.</text>
</comment>
<dbReference type="Pfam" id="PF05721">
    <property type="entry name" value="PhyH"/>
    <property type="match status" value="1"/>
</dbReference>
<organism evidence="1 2">
    <name type="scientific">Sphaerisporangium album</name>
    <dbReference type="NCBI Taxonomy" id="509200"/>
    <lineage>
        <taxon>Bacteria</taxon>
        <taxon>Bacillati</taxon>
        <taxon>Actinomycetota</taxon>
        <taxon>Actinomycetes</taxon>
        <taxon>Streptosporangiales</taxon>
        <taxon>Streptosporangiaceae</taxon>
        <taxon>Sphaerisporangium</taxon>
    </lineage>
</organism>
<dbReference type="InterPro" id="IPR008775">
    <property type="entry name" value="Phytyl_CoA_dOase-like"/>
</dbReference>
<dbReference type="Proteomes" id="UP000253094">
    <property type="component" value="Unassembled WGS sequence"/>
</dbReference>
<proteinExistence type="predicted"/>
<name>A0A367FB14_9ACTN</name>
<keyword evidence="2" id="KW-1185">Reference proteome</keyword>
<dbReference type="EMBL" id="QOIL01000018">
    <property type="protein sequence ID" value="RCG26877.1"/>
    <property type="molecule type" value="Genomic_DNA"/>
</dbReference>
<gene>
    <name evidence="1" type="ORF">DQ384_28815</name>
</gene>
<dbReference type="AlphaFoldDB" id="A0A367FB14"/>
<sequence length="255" mass="27305">MGVFTDEELGRFVRDGFLPLREAFPREVADRARGLLWKKIGLSPGEPSGWTEPVRWAADDHGHGALGEAIRSPRLHAALDQIAGAGRWFPRGSVGNAPVRFPGLPPADDTGWHLDSCVPRPDGSWGVALGARTMLLLMLYSEVGPDDAPTRIRVGSHLDVPAVLEPHGQDGPAFAELYPAVVDATAARPQVLATGAPGDAFLCHPFLVHAAQAHRGTEPRFMSQTPVLLREPLAVHRPDGAYSPLETAVRQGLGA</sequence>
<dbReference type="GO" id="GO:0016706">
    <property type="term" value="F:2-oxoglutarate-dependent dioxygenase activity"/>
    <property type="evidence" value="ECO:0007669"/>
    <property type="project" value="UniProtKB-ARBA"/>
</dbReference>
<evidence type="ECO:0000313" key="1">
    <source>
        <dbReference type="EMBL" id="RCG26877.1"/>
    </source>
</evidence>
<evidence type="ECO:0000313" key="2">
    <source>
        <dbReference type="Proteomes" id="UP000253094"/>
    </source>
</evidence>
<dbReference type="Gene3D" id="2.60.120.620">
    <property type="entry name" value="q2cbj1_9rhob like domain"/>
    <property type="match status" value="1"/>
</dbReference>
<dbReference type="SUPFAM" id="SSF51197">
    <property type="entry name" value="Clavaminate synthase-like"/>
    <property type="match status" value="1"/>
</dbReference>
<dbReference type="RefSeq" id="WP_114032008.1">
    <property type="nucleotide sequence ID" value="NZ_QOIL01000018.1"/>
</dbReference>
<reference evidence="1 2" key="1">
    <citation type="submission" date="2018-06" db="EMBL/GenBank/DDBJ databases">
        <title>Sphaerisporangium craniellae sp. nov., isolated from a marine sponge in the South China Sea.</title>
        <authorList>
            <person name="Li L."/>
        </authorList>
    </citation>
    <scope>NUCLEOTIDE SEQUENCE [LARGE SCALE GENOMIC DNA]</scope>
    <source>
        <strain evidence="1 2">CCTCC AA 208026</strain>
    </source>
</reference>
<protein>
    <submittedName>
        <fullName evidence="1">Mitomycin antibiotics/polyketide fumonisin biosynthesis protein</fullName>
    </submittedName>
</protein>
<accession>A0A367FB14</accession>
<dbReference type="OrthoDB" id="9798771at2"/>